<organism evidence="5 6">
    <name type="scientific">Pedobacter psychrophilus</name>
    <dbReference type="NCBI Taxonomy" id="1826909"/>
    <lineage>
        <taxon>Bacteria</taxon>
        <taxon>Pseudomonadati</taxon>
        <taxon>Bacteroidota</taxon>
        <taxon>Sphingobacteriia</taxon>
        <taxon>Sphingobacteriales</taxon>
        <taxon>Sphingobacteriaceae</taxon>
        <taxon>Pedobacter</taxon>
    </lineage>
</organism>
<dbReference type="PANTHER" id="PTHR35089">
    <property type="entry name" value="CHAPERONE PROTEIN SKP"/>
    <property type="match status" value="1"/>
</dbReference>
<dbReference type="Pfam" id="PF03938">
    <property type="entry name" value="OmpH"/>
    <property type="match status" value="1"/>
</dbReference>
<protein>
    <recommendedName>
        <fullName evidence="7">Molecular chaperone Skp</fullName>
    </recommendedName>
</protein>
<evidence type="ECO:0000313" key="5">
    <source>
        <dbReference type="EMBL" id="OAQ40876.1"/>
    </source>
</evidence>
<evidence type="ECO:0008006" key="7">
    <source>
        <dbReference type="Google" id="ProtNLM"/>
    </source>
</evidence>
<dbReference type="GO" id="GO:0005829">
    <property type="term" value="C:cytosol"/>
    <property type="evidence" value="ECO:0007669"/>
    <property type="project" value="TreeGrafter"/>
</dbReference>
<dbReference type="STRING" id="1826909.A5893_07175"/>
<reference evidence="5 6" key="1">
    <citation type="submission" date="2016-04" db="EMBL/GenBank/DDBJ databases">
        <authorList>
            <person name="Evans L.H."/>
            <person name="Alamgir A."/>
            <person name="Owens N."/>
            <person name="Weber N.D."/>
            <person name="Virtaneva K."/>
            <person name="Barbian K."/>
            <person name="Babar A."/>
            <person name="Rosenke K."/>
        </authorList>
    </citation>
    <scope>NUCLEOTIDE SEQUENCE [LARGE SCALE GENOMIC DNA]</scope>
    <source>
        <strain evidence="5 6">CCM 8644</strain>
    </source>
</reference>
<dbReference type="InterPro" id="IPR005632">
    <property type="entry name" value="Chaperone_Skp"/>
</dbReference>
<feature type="chain" id="PRO_5008100555" description="Molecular chaperone Skp" evidence="4">
    <location>
        <begin position="24"/>
        <end position="170"/>
    </location>
</feature>
<proteinExistence type="inferred from homology"/>
<dbReference type="InterPro" id="IPR024930">
    <property type="entry name" value="Skp_dom_sf"/>
</dbReference>
<evidence type="ECO:0000313" key="6">
    <source>
        <dbReference type="Proteomes" id="UP000078459"/>
    </source>
</evidence>
<dbReference type="Proteomes" id="UP000078459">
    <property type="component" value="Unassembled WGS sequence"/>
</dbReference>
<sequence length="170" mass="18890">MKKLFKIALVAGGLLFAGNIVSAQQKIAHINSAELIKAMPEVVNADKQLETFKASLDADGKTMYTEYQTKVQAFQGAEKTLSDALKDAKVKEIQDLQKRIEEFQQKAGEDFEKKRGELYDPILKKAEDAVKVVAKEKGYAYVFDTTQPGIVYFDGGINIMPDVKIKLGLK</sequence>
<keyword evidence="6" id="KW-1185">Reference proteome</keyword>
<dbReference type="OrthoDB" id="1524711at2"/>
<dbReference type="SUPFAM" id="SSF111384">
    <property type="entry name" value="OmpH-like"/>
    <property type="match status" value="1"/>
</dbReference>
<dbReference type="AlphaFoldDB" id="A0A179DIH9"/>
<keyword evidence="3" id="KW-0175">Coiled coil</keyword>
<evidence type="ECO:0000256" key="1">
    <source>
        <dbReference type="ARBA" id="ARBA00009091"/>
    </source>
</evidence>
<dbReference type="Gene3D" id="3.30.910.20">
    <property type="entry name" value="Skp domain"/>
    <property type="match status" value="1"/>
</dbReference>
<evidence type="ECO:0000256" key="2">
    <source>
        <dbReference type="ARBA" id="ARBA00022729"/>
    </source>
</evidence>
<dbReference type="EMBL" id="LWHJ01000022">
    <property type="protein sequence ID" value="OAQ40876.1"/>
    <property type="molecule type" value="Genomic_DNA"/>
</dbReference>
<feature type="signal peptide" evidence="4">
    <location>
        <begin position="1"/>
        <end position="23"/>
    </location>
</feature>
<evidence type="ECO:0000256" key="3">
    <source>
        <dbReference type="SAM" id="Coils"/>
    </source>
</evidence>
<keyword evidence="2 4" id="KW-0732">Signal</keyword>
<reference evidence="5 6" key="2">
    <citation type="submission" date="2016-06" db="EMBL/GenBank/DDBJ databases">
        <title>Pedobacter psychrophilus sp. nov., isolated from Antarctic fragmentary rock.</title>
        <authorList>
            <person name="Svec P."/>
        </authorList>
    </citation>
    <scope>NUCLEOTIDE SEQUENCE [LARGE SCALE GENOMIC DNA]</scope>
    <source>
        <strain evidence="5 6">CCM 8644</strain>
    </source>
</reference>
<dbReference type="PANTHER" id="PTHR35089:SF1">
    <property type="entry name" value="CHAPERONE PROTEIN SKP"/>
    <property type="match status" value="1"/>
</dbReference>
<dbReference type="RefSeq" id="WP_068822117.1">
    <property type="nucleotide sequence ID" value="NZ_LWHJ01000022.1"/>
</dbReference>
<dbReference type="GO" id="GO:0050821">
    <property type="term" value="P:protein stabilization"/>
    <property type="evidence" value="ECO:0007669"/>
    <property type="project" value="TreeGrafter"/>
</dbReference>
<gene>
    <name evidence="5" type="ORF">A5893_07175</name>
</gene>
<comment type="caution">
    <text evidence="5">The sequence shown here is derived from an EMBL/GenBank/DDBJ whole genome shotgun (WGS) entry which is preliminary data.</text>
</comment>
<comment type="similarity">
    <text evidence="1">Belongs to the Skp family.</text>
</comment>
<accession>A0A179DIH9</accession>
<feature type="coiled-coil region" evidence="3">
    <location>
        <begin position="86"/>
        <end position="113"/>
    </location>
</feature>
<name>A0A179DIH9_9SPHI</name>
<dbReference type="GO" id="GO:0051082">
    <property type="term" value="F:unfolded protein binding"/>
    <property type="evidence" value="ECO:0007669"/>
    <property type="project" value="InterPro"/>
</dbReference>
<dbReference type="SMART" id="SM00935">
    <property type="entry name" value="OmpH"/>
    <property type="match status" value="1"/>
</dbReference>
<evidence type="ECO:0000256" key="4">
    <source>
        <dbReference type="SAM" id="SignalP"/>
    </source>
</evidence>